<sequence>MRSSQWSDAPEVSLKNTAWLKTLWPYLMEYKGRVLLAAFCLIGAKLASVSVPFLLKYLVDGLSTTGDNVISTEQVWMWFPLGLLLAYGAARLLNILLGEIRDVLFGRVTERAMRRMALKVFRHLHHLSLDFHLSRQTGALQRDIERGTNGISFLMRFVIFNILPTIFELCLVIGLLLYNYPPWFALITFVAVVAYVVYTARVTEWRTMYVREANKMDSKTHARALDSLLNYETVKYFSAEEREAKDYDDSLWGWEQARRKNRLTLFALNSGQATIISVAMTLMLCLSAYYVIQGTMTLGDFTLMNAFMFQLFLPLSFLGFVYREVKASLASIEQMLGLLKQESSVKDSGEQSLSTNKASIEFKALEFNYQSERPILKGLSFKIEAGERVAVVGSSGAGKSTLTKLLFRFYDKTGGDILIDNQSIYQYSLASLREHIGVVPQDTILFNDTLKNNILYASPDANNEEVARVIKMAQLDYFIGQCPEGLETVVGERGLKLSGGEKQRLAIARMLLKRPAIMVFDEATSSLDSRTEKNINQAIREVSEGHTSLIIAHRLSTIIDADNIVVVDDGIVVEQGKHSDLLAQKGHYYQLWQAQKDHALTDH</sequence>
<accession>R4YTV1</accession>
<dbReference type="SMART" id="SM00382">
    <property type="entry name" value="AAA"/>
    <property type="match status" value="1"/>
</dbReference>
<dbReference type="SUPFAM" id="SSF90123">
    <property type="entry name" value="ABC transporter transmembrane region"/>
    <property type="match status" value="1"/>
</dbReference>
<dbReference type="GO" id="GO:0005524">
    <property type="term" value="F:ATP binding"/>
    <property type="evidence" value="ECO:0007669"/>
    <property type="project" value="UniProtKB-KW"/>
</dbReference>
<dbReference type="GO" id="GO:0034040">
    <property type="term" value="F:ATPase-coupled lipid transmembrane transporter activity"/>
    <property type="evidence" value="ECO:0007669"/>
    <property type="project" value="TreeGrafter"/>
</dbReference>
<dbReference type="OrthoDB" id="9806127at2"/>
<feature type="domain" description="ABC transporter" evidence="9">
    <location>
        <begin position="360"/>
        <end position="594"/>
    </location>
</feature>
<evidence type="ECO:0000259" key="9">
    <source>
        <dbReference type="PROSITE" id="PS50893"/>
    </source>
</evidence>
<dbReference type="PROSITE" id="PS50929">
    <property type="entry name" value="ABC_TM1F"/>
    <property type="match status" value="1"/>
</dbReference>
<dbReference type="GO" id="GO:0005886">
    <property type="term" value="C:plasma membrane"/>
    <property type="evidence" value="ECO:0007669"/>
    <property type="project" value="UniProtKB-SubCell"/>
</dbReference>
<name>R4YTV1_OLEAN</name>
<evidence type="ECO:0000256" key="3">
    <source>
        <dbReference type="ARBA" id="ARBA00022692"/>
    </source>
</evidence>
<dbReference type="InterPro" id="IPR036640">
    <property type="entry name" value="ABC1_TM_sf"/>
</dbReference>
<dbReference type="PANTHER" id="PTHR24221">
    <property type="entry name" value="ATP-BINDING CASSETTE SUB-FAMILY B"/>
    <property type="match status" value="1"/>
</dbReference>
<dbReference type="PANTHER" id="PTHR24221:SF632">
    <property type="entry name" value="ATP-DEPENDENT LIPID A-CORE FLIPPASE"/>
    <property type="match status" value="1"/>
</dbReference>
<keyword evidence="3 8" id="KW-0812">Transmembrane</keyword>
<keyword evidence="5" id="KW-0067">ATP-binding</keyword>
<feature type="transmembrane region" description="Helical" evidence="8">
    <location>
        <begin position="266"/>
        <end position="292"/>
    </location>
</feature>
<evidence type="ECO:0000256" key="4">
    <source>
        <dbReference type="ARBA" id="ARBA00022741"/>
    </source>
</evidence>
<keyword evidence="2" id="KW-0813">Transport</keyword>
<dbReference type="FunFam" id="3.40.50.300:FF:000287">
    <property type="entry name" value="Multidrug ABC transporter ATP-binding protein"/>
    <property type="match status" value="1"/>
</dbReference>
<dbReference type="PROSITE" id="PS50893">
    <property type="entry name" value="ABC_TRANSPORTER_2"/>
    <property type="match status" value="1"/>
</dbReference>
<keyword evidence="6 8" id="KW-1133">Transmembrane helix</keyword>
<keyword evidence="12" id="KW-1185">Reference proteome</keyword>
<evidence type="ECO:0000259" key="10">
    <source>
        <dbReference type="PROSITE" id="PS50929"/>
    </source>
</evidence>
<dbReference type="PROSITE" id="PS00211">
    <property type="entry name" value="ABC_TRANSPORTER_1"/>
    <property type="match status" value="1"/>
</dbReference>
<keyword evidence="4" id="KW-0547">Nucleotide-binding</keyword>
<dbReference type="AlphaFoldDB" id="R4YTV1"/>
<dbReference type="HOGENOM" id="CLU_000604_84_1_6"/>
<dbReference type="Gene3D" id="3.40.50.300">
    <property type="entry name" value="P-loop containing nucleotide triphosphate hydrolases"/>
    <property type="match status" value="1"/>
</dbReference>
<dbReference type="CDD" id="cd18582">
    <property type="entry name" value="ABC_6TM_ATM1_ABCB7"/>
    <property type="match status" value="1"/>
</dbReference>
<dbReference type="InterPro" id="IPR011527">
    <property type="entry name" value="ABC1_TM_dom"/>
</dbReference>
<dbReference type="GO" id="GO:0140359">
    <property type="term" value="F:ABC-type transporter activity"/>
    <property type="evidence" value="ECO:0007669"/>
    <property type="project" value="InterPro"/>
</dbReference>
<dbReference type="KEGG" id="oai:OLEAN_C19330"/>
<dbReference type="SUPFAM" id="SSF52540">
    <property type="entry name" value="P-loop containing nucleoside triphosphate hydrolases"/>
    <property type="match status" value="1"/>
</dbReference>
<dbReference type="STRING" id="698738.OLEAN_C19330"/>
<feature type="transmembrane region" description="Helical" evidence="8">
    <location>
        <begin position="75"/>
        <end position="97"/>
    </location>
</feature>
<feature type="transmembrane region" description="Helical" evidence="8">
    <location>
        <begin position="304"/>
        <end position="322"/>
    </location>
</feature>
<evidence type="ECO:0000256" key="5">
    <source>
        <dbReference type="ARBA" id="ARBA00022840"/>
    </source>
</evidence>
<keyword evidence="7 8" id="KW-0472">Membrane</keyword>
<feature type="transmembrane region" description="Helical" evidence="8">
    <location>
        <begin position="183"/>
        <end position="201"/>
    </location>
</feature>
<evidence type="ECO:0000256" key="2">
    <source>
        <dbReference type="ARBA" id="ARBA00022448"/>
    </source>
</evidence>
<dbReference type="InterPro" id="IPR017871">
    <property type="entry name" value="ABC_transporter-like_CS"/>
</dbReference>
<gene>
    <name evidence="11" type="ORF">OLEAN_C19330</name>
</gene>
<evidence type="ECO:0000256" key="1">
    <source>
        <dbReference type="ARBA" id="ARBA00004651"/>
    </source>
</evidence>
<dbReference type="InterPro" id="IPR003439">
    <property type="entry name" value="ABC_transporter-like_ATP-bd"/>
</dbReference>
<dbReference type="Proteomes" id="UP000032749">
    <property type="component" value="Chromosome"/>
</dbReference>
<feature type="transmembrane region" description="Helical" evidence="8">
    <location>
        <begin position="153"/>
        <end position="177"/>
    </location>
</feature>
<dbReference type="InterPro" id="IPR027417">
    <property type="entry name" value="P-loop_NTPase"/>
</dbReference>
<dbReference type="Gene3D" id="1.20.1560.10">
    <property type="entry name" value="ABC transporter type 1, transmembrane domain"/>
    <property type="match status" value="1"/>
</dbReference>
<dbReference type="InterPro" id="IPR039421">
    <property type="entry name" value="Type_1_exporter"/>
</dbReference>
<reference evidence="11 12" key="1">
    <citation type="journal article" date="2013" name="Nat. Commun.">
        <title>Genome sequence and functional genomic analysis of the oil-degrading bacterium Oleispira antarctica.</title>
        <authorList>
            <person name="Kube M."/>
            <person name="Chernikova T.N."/>
            <person name="Al-Ramahi Y."/>
            <person name="Beloqui A."/>
            <person name="Lopez-Cortez N."/>
            <person name="Guazzaroni M.E."/>
            <person name="Heipieper H.J."/>
            <person name="Klages S."/>
            <person name="Kotsyurbenko O.R."/>
            <person name="Langer I."/>
            <person name="Nechitaylo T.Y."/>
            <person name="Lunsdorf H."/>
            <person name="Fernandez M."/>
            <person name="Juarez S."/>
            <person name="Ciordia S."/>
            <person name="Singer A."/>
            <person name="Kagan O."/>
            <person name="Egorova O."/>
            <person name="Petit P.A."/>
            <person name="Stogios P."/>
            <person name="Kim Y."/>
            <person name="Tchigvintsev A."/>
            <person name="Flick R."/>
            <person name="Denaro R."/>
            <person name="Genovese M."/>
            <person name="Albar J.P."/>
            <person name="Reva O.N."/>
            <person name="Martinez-Gomariz M."/>
            <person name="Tran H."/>
            <person name="Ferrer M."/>
            <person name="Savchenko A."/>
            <person name="Yakunin A.F."/>
            <person name="Yakimov M.M."/>
            <person name="Golyshina O.V."/>
            <person name="Reinhardt R."/>
            <person name="Golyshin P.N."/>
        </authorList>
    </citation>
    <scope>NUCLEOTIDE SEQUENCE [LARGE SCALE GENOMIC DNA]</scope>
</reference>
<evidence type="ECO:0000313" key="12">
    <source>
        <dbReference type="Proteomes" id="UP000032749"/>
    </source>
</evidence>
<evidence type="ECO:0000256" key="6">
    <source>
        <dbReference type="ARBA" id="ARBA00022989"/>
    </source>
</evidence>
<feature type="transmembrane region" description="Helical" evidence="8">
    <location>
        <begin position="34"/>
        <end position="55"/>
    </location>
</feature>
<dbReference type="EMBL" id="FO203512">
    <property type="protein sequence ID" value="CCK76109.1"/>
    <property type="molecule type" value="Genomic_DNA"/>
</dbReference>
<protein>
    <submittedName>
        <fullName evidence="11">ABC transporter related protein</fullName>
    </submittedName>
</protein>
<organism evidence="11 12">
    <name type="scientific">Oleispira antarctica RB-8</name>
    <dbReference type="NCBI Taxonomy" id="698738"/>
    <lineage>
        <taxon>Bacteria</taxon>
        <taxon>Pseudomonadati</taxon>
        <taxon>Pseudomonadota</taxon>
        <taxon>Gammaproteobacteria</taxon>
        <taxon>Oceanospirillales</taxon>
        <taxon>Oceanospirillaceae</taxon>
        <taxon>Oleispira</taxon>
    </lineage>
</organism>
<dbReference type="Pfam" id="PF00664">
    <property type="entry name" value="ABC_membrane"/>
    <property type="match status" value="1"/>
</dbReference>
<feature type="domain" description="ABC transmembrane type-1" evidence="10">
    <location>
        <begin position="35"/>
        <end position="327"/>
    </location>
</feature>
<dbReference type="InterPro" id="IPR003593">
    <property type="entry name" value="AAA+_ATPase"/>
</dbReference>
<dbReference type="GO" id="GO:0016887">
    <property type="term" value="F:ATP hydrolysis activity"/>
    <property type="evidence" value="ECO:0007669"/>
    <property type="project" value="InterPro"/>
</dbReference>
<evidence type="ECO:0000256" key="8">
    <source>
        <dbReference type="SAM" id="Phobius"/>
    </source>
</evidence>
<comment type="subcellular location">
    <subcellularLocation>
        <location evidence="1">Cell membrane</location>
        <topology evidence="1">Multi-pass membrane protein</topology>
    </subcellularLocation>
</comment>
<dbReference type="Pfam" id="PF00005">
    <property type="entry name" value="ABC_tran"/>
    <property type="match status" value="1"/>
</dbReference>
<evidence type="ECO:0000256" key="7">
    <source>
        <dbReference type="ARBA" id="ARBA00023136"/>
    </source>
</evidence>
<proteinExistence type="predicted"/>
<evidence type="ECO:0000313" key="11">
    <source>
        <dbReference type="EMBL" id="CCK76109.1"/>
    </source>
</evidence>